<feature type="domain" description="Aminoglycoside phosphotransferase" evidence="1">
    <location>
        <begin position="31"/>
        <end position="248"/>
    </location>
</feature>
<dbReference type="InterPro" id="IPR051678">
    <property type="entry name" value="AGP_Transferase"/>
</dbReference>
<dbReference type="EMBL" id="JBHSJG010000036">
    <property type="protein sequence ID" value="MFC4988464.1"/>
    <property type="molecule type" value="Genomic_DNA"/>
</dbReference>
<evidence type="ECO:0000313" key="2">
    <source>
        <dbReference type="EMBL" id="MFC4988464.1"/>
    </source>
</evidence>
<dbReference type="InterPro" id="IPR041726">
    <property type="entry name" value="ACAD10_11_N"/>
</dbReference>
<dbReference type="Gene3D" id="3.90.1200.10">
    <property type="match status" value="1"/>
</dbReference>
<gene>
    <name evidence="2" type="ORF">ACFPFO_11975</name>
</gene>
<dbReference type="AlphaFoldDB" id="A0ABD5QHB8"/>
<dbReference type="RefSeq" id="WP_224926084.1">
    <property type="nucleotide sequence ID" value="NZ_JAIVEF010000001.1"/>
</dbReference>
<proteinExistence type="predicted"/>
<sequence>MAHDGFGIDGVEGVLSEAGIEATGFDVLADGINLMVAVSTPGDRYLLRRPNKLRDTDLFNDLEREYRLLKRLEATEIPAPEPVAFRGGEDPVLVTTYLKGETVPLGSGLPEGFRTPEGRRAVARDLIDVLADVHRLETEPFEDVCERQTPRTQVEHATTRLDRATAVTGREFADLRTVGDRLRETAPDERETTLVHGDFRPGNVLLDDRRGITGVIDWETAMLGDPRTELGYLLLRWRDDGDPVPSLDGIDTRYPDSEAVRDLRESNEAGLAPFTGREGSPDRSELIARYEERTGIAVENDRYYRAHAAFMLAAVWADLHRYRVEAGEDSDREPYIEYMTRVAEGIAGDGRGGRDG</sequence>
<evidence type="ECO:0000313" key="3">
    <source>
        <dbReference type="Proteomes" id="UP001595925"/>
    </source>
</evidence>
<reference evidence="2 3" key="1">
    <citation type="journal article" date="2019" name="Int. J. Syst. Evol. Microbiol.">
        <title>The Global Catalogue of Microorganisms (GCM) 10K type strain sequencing project: providing services to taxonomists for standard genome sequencing and annotation.</title>
        <authorList>
            <consortium name="The Broad Institute Genomics Platform"/>
            <consortium name="The Broad Institute Genome Sequencing Center for Infectious Disease"/>
            <person name="Wu L."/>
            <person name="Ma J."/>
        </authorList>
    </citation>
    <scope>NUCLEOTIDE SEQUENCE [LARGE SCALE GENOMIC DNA]</scope>
    <source>
        <strain evidence="2 3">CGMCC 1.15824</strain>
    </source>
</reference>
<name>A0ABD5QHB8_9EURY</name>
<dbReference type="PANTHER" id="PTHR21310">
    <property type="entry name" value="AMINOGLYCOSIDE PHOSPHOTRANSFERASE-RELATED-RELATED"/>
    <property type="match status" value="1"/>
</dbReference>
<evidence type="ECO:0000259" key="1">
    <source>
        <dbReference type="Pfam" id="PF01636"/>
    </source>
</evidence>
<dbReference type="InterPro" id="IPR011009">
    <property type="entry name" value="Kinase-like_dom_sf"/>
</dbReference>
<organism evidence="2 3">
    <name type="scientific">Saliphagus infecundisoli</name>
    <dbReference type="NCBI Taxonomy" id="1849069"/>
    <lineage>
        <taxon>Archaea</taxon>
        <taxon>Methanobacteriati</taxon>
        <taxon>Methanobacteriota</taxon>
        <taxon>Stenosarchaea group</taxon>
        <taxon>Halobacteria</taxon>
        <taxon>Halobacteriales</taxon>
        <taxon>Natrialbaceae</taxon>
        <taxon>Saliphagus</taxon>
    </lineage>
</organism>
<comment type="caution">
    <text evidence="2">The sequence shown here is derived from an EMBL/GenBank/DDBJ whole genome shotgun (WGS) entry which is preliminary data.</text>
</comment>
<dbReference type="Gene3D" id="3.30.200.20">
    <property type="entry name" value="Phosphorylase Kinase, domain 1"/>
    <property type="match status" value="1"/>
</dbReference>
<dbReference type="Proteomes" id="UP001595925">
    <property type="component" value="Unassembled WGS sequence"/>
</dbReference>
<dbReference type="CDD" id="cd05154">
    <property type="entry name" value="ACAD10_11_N-like"/>
    <property type="match status" value="1"/>
</dbReference>
<dbReference type="SUPFAM" id="SSF56112">
    <property type="entry name" value="Protein kinase-like (PK-like)"/>
    <property type="match status" value="1"/>
</dbReference>
<dbReference type="PANTHER" id="PTHR21310:SF40">
    <property type="entry name" value="AMINOGLYCOSIDE PHOSPHOTRANSFERASE DOMAIN-CONTAINING PROTEIN-RELATED"/>
    <property type="match status" value="1"/>
</dbReference>
<protein>
    <submittedName>
        <fullName evidence="2">Phosphotransferase family protein</fullName>
    </submittedName>
</protein>
<accession>A0ABD5QHB8</accession>
<dbReference type="InterPro" id="IPR002575">
    <property type="entry name" value="Aminoglycoside_PTrfase"/>
</dbReference>
<dbReference type="Pfam" id="PF01636">
    <property type="entry name" value="APH"/>
    <property type="match status" value="1"/>
</dbReference>
<keyword evidence="3" id="KW-1185">Reference proteome</keyword>